<proteinExistence type="predicted"/>
<evidence type="ECO:0000313" key="1">
    <source>
        <dbReference type="EMBL" id="QHU03491.1"/>
    </source>
</evidence>
<accession>A0A6C0JF10</accession>
<organism evidence="1">
    <name type="scientific">viral metagenome</name>
    <dbReference type="NCBI Taxonomy" id="1070528"/>
    <lineage>
        <taxon>unclassified sequences</taxon>
        <taxon>metagenomes</taxon>
        <taxon>organismal metagenomes</taxon>
    </lineage>
</organism>
<reference evidence="1" key="1">
    <citation type="journal article" date="2020" name="Nature">
        <title>Giant virus diversity and host interactions through global metagenomics.</title>
        <authorList>
            <person name="Schulz F."/>
            <person name="Roux S."/>
            <person name="Paez-Espino D."/>
            <person name="Jungbluth S."/>
            <person name="Walsh D.A."/>
            <person name="Denef V.J."/>
            <person name="McMahon K.D."/>
            <person name="Konstantinidis K.T."/>
            <person name="Eloe-Fadrosh E.A."/>
            <person name="Kyrpides N.C."/>
            <person name="Woyke T."/>
        </authorList>
    </citation>
    <scope>NUCLEOTIDE SEQUENCE</scope>
    <source>
        <strain evidence="1">GVMAG-M-3300027206-1</strain>
    </source>
</reference>
<dbReference type="EMBL" id="MN740383">
    <property type="protein sequence ID" value="QHU03491.1"/>
    <property type="molecule type" value="Genomic_DNA"/>
</dbReference>
<name>A0A6C0JF10_9ZZZZ</name>
<protein>
    <submittedName>
        <fullName evidence="1">Uncharacterized protein</fullName>
    </submittedName>
</protein>
<sequence length="120" mass="13895">MDLFHKLIDLVDQNAERLPEGDYVEICNVIKDIREKVKPPSFLVNQNEPMTIPAYVPTDTEQEEYPGLNQFLLELHEEWSRTDDGEEEDETLSADEAMGQLREHIEQHGIPQSLTINFVD</sequence>
<dbReference type="AlphaFoldDB" id="A0A6C0JF10"/>